<keyword evidence="7" id="KW-0862">Zinc</keyword>
<accession>A0A328FJP2</accession>
<sequence length="219" mass="24238">MCICEKFLREPVNAISHGAGAVGAIAALTLMVISAALYADVWHVVSFSIFGGTLILMYASSCLYHALKISDRALTVFRRIDHIMIFVVIVGSYTPLCLVPLRGAWGWSLLGAVWAIACAGIFIKILFMGAPRWISTVIYLVMGWLCVIAAYPLVKNLEPGALMWLAAGGLFYTVGAVIYSLKRPNPFPRILGFHEIWHCFVILGSASHFWLSFKYLMYI</sequence>
<dbReference type="GO" id="GO:0046872">
    <property type="term" value="F:metal ion binding"/>
    <property type="evidence" value="ECO:0007669"/>
    <property type="project" value="UniProtKB-KW"/>
</dbReference>
<dbReference type="AlphaFoldDB" id="A0A328FJP2"/>
<name>A0A328FJP2_9BACT</name>
<dbReference type="GO" id="GO:0005886">
    <property type="term" value="C:plasma membrane"/>
    <property type="evidence" value="ECO:0007669"/>
    <property type="project" value="UniProtKB-SubCell"/>
</dbReference>
<dbReference type="NCBIfam" id="TIGR01065">
    <property type="entry name" value="hlyIII"/>
    <property type="match status" value="1"/>
</dbReference>
<keyword evidence="4 8" id="KW-0812">Transmembrane</keyword>
<organism evidence="10 11">
    <name type="scientific">Desulfobacter hydrogenophilus</name>
    <dbReference type="NCBI Taxonomy" id="2291"/>
    <lineage>
        <taxon>Bacteria</taxon>
        <taxon>Pseudomonadati</taxon>
        <taxon>Thermodesulfobacteriota</taxon>
        <taxon>Desulfobacteria</taxon>
        <taxon>Desulfobacterales</taxon>
        <taxon>Desulfobacteraceae</taxon>
        <taxon>Desulfobacter</taxon>
    </lineage>
</organism>
<evidence type="ECO:0000256" key="5">
    <source>
        <dbReference type="ARBA" id="ARBA00022989"/>
    </source>
</evidence>
<feature type="transmembrane region" description="Helical" evidence="8">
    <location>
        <begin position="44"/>
        <end position="67"/>
    </location>
</feature>
<evidence type="ECO:0000256" key="8">
    <source>
        <dbReference type="SAM" id="Phobius"/>
    </source>
</evidence>
<dbReference type="Proteomes" id="UP000248798">
    <property type="component" value="Unassembled WGS sequence"/>
</dbReference>
<evidence type="ECO:0000313" key="11">
    <source>
        <dbReference type="Proteomes" id="UP000248798"/>
    </source>
</evidence>
<dbReference type="OrthoDB" id="9813689at2"/>
<dbReference type="GO" id="GO:0140911">
    <property type="term" value="F:pore-forming activity"/>
    <property type="evidence" value="ECO:0007669"/>
    <property type="project" value="InterPro"/>
</dbReference>
<feature type="transmembrane region" description="Helical" evidence="8">
    <location>
        <begin position="12"/>
        <end position="38"/>
    </location>
</feature>
<feature type="binding site" evidence="7">
    <location>
        <position position="198"/>
    </location>
    <ligand>
        <name>Zn(2+)</name>
        <dbReference type="ChEBI" id="CHEBI:29105"/>
    </ligand>
</feature>
<reference evidence="10 11" key="1">
    <citation type="submission" date="2018-06" db="EMBL/GenBank/DDBJ databases">
        <title>Complete Genome Sequence of Desulfobacter hydrogenophilus (DSM3380).</title>
        <authorList>
            <person name="Marietou A."/>
            <person name="Schreiber L."/>
            <person name="Marshall I."/>
            <person name="Jorgensen B."/>
        </authorList>
    </citation>
    <scope>NUCLEOTIDE SEQUENCE [LARGE SCALE GENOMIC DNA]</scope>
    <source>
        <strain evidence="10 11">DSM 3380</strain>
    </source>
</reference>
<comment type="subcellular location">
    <subcellularLocation>
        <location evidence="1">Cell membrane</location>
        <topology evidence="1">Multi-pass membrane protein</topology>
    </subcellularLocation>
</comment>
<feature type="binding site" evidence="7">
    <location>
        <position position="194"/>
    </location>
    <ligand>
        <name>Zn(2+)</name>
        <dbReference type="ChEBI" id="CHEBI:29105"/>
    </ligand>
</feature>
<feature type="transmembrane region" description="Helical" evidence="8">
    <location>
        <begin position="79"/>
        <end position="101"/>
    </location>
</feature>
<reference evidence="9 12" key="2">
    <citation type="submission" date="2019-02" db="EMBL/GenBank/DDBJ databases">
        <title>Complete genome sequence of Desulfobacter hydrogenophilus AcRS1.</title>
        <authorList>
            <person name="Marietou A."/>
            <person name="Lund M.B."/>
            <person name="Marshall I.P.G."/>
            <person name="Schreiber L."/>
            <person name="Jorgensen B."/>
        </authorList>
    </citation>
    <scope>NUCLEOTIDE SEQUENCE [LARGE SCALE GENOMIC DNA]</scope>
    <source>
        <strain evidence="9 12">AcRS1</strain>
    </source>
</reference>
<dbReference type="RefSeq" id="WP_111954162.1">
    <property type="nucleotide sequence ID" value="NZ_CP036313.1"/>
</dbReference>
<comment type="similarity">
    <text evidence="2">Belongs to the UPF0073 (Hly-III) family.</text>
</comment>
<keyword evidence="6 8" id="KW-0472">Membrane</keyword>
<dbReference type="Pfam" id="PF03006">
    <property type="entry name" value="HlyIII"/>
    <property type="match status" value="1"/>
</dbReference>
<evidence type="ECO:0000313" key="9">
    <source>
        <dbReference type="EMBL" id="QBH11588.1"/>
    </source>
</evidence>
<evidence type="ECO:0000313" key="12">
    <source>
        <dbReference type="Proteomes" id="UP000293902"/>
    </source>
</evidence>
<feature type="transmembrane region" description="Helical" evidence="8">
    <location>
        <begin position="134"/>
        <end position="154"/>
    </location>
</feature>
<evidence type="ECO:0000256" key="4">
    <source>
        <dbReference type="ARBA" id="ARBA00022692"/>
    </source>
</evidence>
<evidence type="ECO:0000313" key="10">
    <source>
        <dbReference type="EMBL" id="RAM03135.1"/>
    </source>
</evidence>
<protein>
    <submittedName>
        <fullName evidence="10">Hemolysin III family protein</fullName>
    </submittedName>
</protein>
<keyword evidence="7" id="KW-0479">Metal-binding</keyword>
<dbReference type="InterPro" id="IPR004254">
    <property type="entry name" value="AdipoR/HlyIII-related"/>
</dbReference>
<dbReference type="Proteomes" id="UP000293902">
    <property type="component" value="Chromosome"/>
</dbReference>
<dbReference type="InterPro" id="IPR005744">
    <property type="entry name" value="Hy-lIII"/>
</dbReference>
<evidence type="ECO:0000256" key="3">
    <source>
        <dbReference type="ARBA" id="ARBA00022475"/>
    </source>
</evidence>
<feature type="transmembrane region" description="Helical" evidence="8">
    <location>
        <begin position="107"/>
        <end position="127"/>
    </location>
</feature>
<dbReference type="PANTHER" id="PTHR20855">
    <property type="entry name" value="ADIPOR/PROGESTIN RECEPTOR-RELATED"/>
    <property type="match status" value="1"/>
</dbReference>
<keyword evidence="3" id="KW-1003">Cell membrane</keyword>
<dbReference type="EMBL" id="CP036313">
    <property type="protein sequence ID" value="QBH11588.1"/>
    <property type="molecule type" value="Genomic_DNA"/>
</dbReference>
<dbReference type="EMBL" id="QLNI01000007">
    <property type="protein sequence ID" value="RAM03135.1"/>
    <property type="molecule type" value="Genomic_DNA"/>
</dbReference>
<gene>
    <name evidence="10" type="ORF">DO021_04555</name>
    <name evidence="9" type="ORF">EYB58_00815</name>
</gene>
<feature type="transmembrane region" description="Helical" evidence="8">
    <location>
        <begin position="160"/>
        <end position="181"/>
    </location>
</feature>
<feature type="binding site" evidence="7">
    <location>
        <position position="65"/>
    </location>
    <ligand>
        <name>Zn(2+)</name>
        <dbReference type="ChEBI" id="CHEBI:29105"/>
    </ligand>
</feature>
<evidence type="ECO:0000256" key="1">
    <source>
        <dbReference type="ARBA" id="ARBA00004651"/>
    </source>
</evidence>
<feature type="transmembrane region" description="Helical" evidence="8">
    <location>
        <begin position="193"/>
        <end position="213"/>
    </location>
</feature>
<keyword evidence="5 8" id="KW-1133">Transmembrane helix</keyword>
<evidence type="ECO:0000256" key="2">
    <source>
        <dbReference type="ARBA" id="ARBA00008488"/>
    </source>
</evidence>
<evidence type="ECO:0000256" key="7">
    <source>
        <dbReference type="PIRSR" id="PIRSR604254-1"/>
    </source>
</evidence>
<proteinExistence type="inferred from homology"/>
<keyword evidence="12" id="KW-1185">Reference proteome</keyword>
<evidence type="ECO:0000256" key="6">
    <source>
        <dbReference type="ARBA" id="ARBA00023136"/>
    </source>
</evidence>
<dbReference type="PANTHER" id="PTHR20855:SF3">
    <property type="entry name" value="LD03007P"/>
    <property type="match status" value="1"/>
</dbReference>